<sequence length="274" mass="28669">MEASGATMGLRPLPFFHMPFGISGPAPADLAPAPRPRVLRRSRARIPQTFALSRDNLLNSSSRSASSFSTAYRPAENVSTPTLLHTPASPPANVDAMDVDQDIPHSFPSHPLSSPFPASTLLSPTSSPLLDDLDEFSGLAQLDIPAPMISTDNAYQTHSQRHAPPTQADVAIQPHAHDHLEPTPLAASRKCASNRNSLSRPSGDAHAARGSGRWEGILGSDGGSGELLGAGAWSGAAPATAASLLGKGARKRSSEDISGATFGGLELTRRRRIG</sequence>
<dbReference type="RefSeq" id="XP_003031078.1">
    <property type="nucleotide sequence ID" value="XM_003031032.1"/>
</dbReference>
<dbReference type="HOGENOM" id="CLU_1016182_0_0_1"/>
<dbReference type="VEuPathDB" id="FungiDB:SCHCODRAFT_01307335"/>
<evidence type="ECO:0000313" key="2">
    <source>
        <dbReference type="EMBL" id="EFI96175.1"/>
    </source>
</evidence>
<organism evidence="3">
    <name type="scientific">Schizophyllum commune (strain H4-8 / FGSC 9210)</name>
    <name type="common">Split gill fungus</name>
    <dbReference type="NCBI Taxonomy" id="578458"/>
    <lineage>
        <taxon>Eukaryota</taxon>
        <taxon>Fungi</taxon>
        <taxon>Dikarya</taxon>
        <taxon>Basidiomycota</taxon>
        <taxon>Agaricomycotina</taxon>
        <taxon>Agaricomycetes</taxon>
        <taxon>Agaricomycetidae</taxon>
        <taxon>Agaricales</taxon>
        <taxon>Schizophyllaceae</taxon>
        <taxon>Schizophyllum</taxon>
    </lineage>
</organism>
<gene>
    <name evidence="2" type="ORF">SCHCODRAFT_82563</name>
</gene>
<feature type="region of interest" description="Disordered" evidence="1">
    <location>
        <begin position="192"/>
        <end position="213"/>
    </location>
</feature>
<dbReference type="OrthoDB" id="10422382at2759"/>
<accession>D8Q8D3</accession>
<dbReference type="AlphaFoldDB" id="D8Q8D3"/>
<feature type="region of interest" description="Disordered" evidence="1">
    <location>
        <begin position="79"/>
        <end position="111"/>
    </location>
</feature>
<reference evidence="2 3" key="1">
    <citation type="journal article" date="2010" name="Nat. Biotechnol.">
        <title>Genome sequence of the model mushroom Schizophyllum commune.</title>
        <authorList>
            <person name="Ohm R.A."/>
            <person name="de Jong J.F."/>
            <person name="Lugones L.G."/>
            <person name="Aerts A."/>
            <person name="Kothe E."/>
            <person name="Stajich J.E."/>
            <person name="de Vries R.P."/>
            <person name="Record E."/>
            <person name="Levasseur A."/>
            <person name="Baker S.E."/>
            <person name="Bartholomew K.A."/>
            <person name="Coutinho P.M."/>
            <person name="Erdmann S."/>
            <person name="Fowler T.J."/>
            <person name="Gathman A.C."/>
            <person name="Lombard V."/>
            <person name="Henrissat B."/>
            <person name="Knabe N."/>
            <person name="Kuees U."/>
            <person name="Lilly W.W."/>
            <person name="Lindquist E."/>
            <person name="Lucas S."/>
            <person name="Magnuson J.K."/>
            <person name="Piumi F."/>
            <person name="Raudaskoski M."/>
            <person name="Salamov A."/>
            <person name="Schmutz J."/>
            <person name="Schwarze F.W.M.R."/>
            <person name="vanKuyk P.A."/>
            <person name="Horton J.S."/>
            <person name="Grigoriev I.V."/>
            <person name="Woesten H.A.B."/>
        </authorList>
    </citation>
    <scope>NUCLEOTIDE SEQUENCE [LARGE SCALE GENOMIC DNA]</scope>
    <source>
        <strain evidence="3">H4-8 / FGSC 9210</strain>
    </source>
</reference>
<keyword evidence="3" id="KW-1185">Reference proteome</keyword>
<evidence type="ECO:0000313" key="3">
    <source>
        <dbReference type="Proteomes" id="UP000007431"/>
    </source>
</evidence>
<protein>
    <submittedName>
        <fullName evidence="2">Expressed protein</fullName>
    </submittedName>
</protein>
<proteinExistence type="predicted"/>
<dbReference type="EMBL" id="GL377307">
    <property type="protein sequence ID" value="EFI96175.1"/>
    <property type="molecule type" value="Genomic_DNA"/>
</dbReference>
<evidence type="ECO:0000256" key="1">
    <source>
        <dbReference type="SAM" id="MobiDB-lite"/>
    </source>
</evidence>
<dbReference type="GeneID" id="9592598"/>
<dbReference type="KEGG" id="scm:SCHCO_01307335"/>
<name>D8Q8D3_SCHCM</name>
<dbReference type="Proteomes" id="UP000007431">
    <property type="component" value="Unassembled WGS sequence"/>
</dbReference>
<dbReference type="InParanoid" id="D8Q8D3"/>